<dbReference type="Proteomes" id="UP001626536">
    <property type="component" value="Chromosome"/>
</dbReference>
<gene>
    <name evidence="1" type="ORF">RZS28_17980</name>
</gene>
<dbReference type="RefSeq" id="WP_407339092.1">
    <property type="nucleotide sequence ID" value="NZ_CP136862.1"/>
</dbReference>
<reference evidence="1 2" key="1">
    <citation type="submission" date="2023-10" db="EMBL/GenBank/DDBJ databases">
        <title>Novel methanotroph of the genus Methylocapsa from a subarctic wetland.</title>
        <authorList>
            <person name="Belova S.E."/>
            <person name="Oshkin I.Y."/>
            <person name="Miroshnikov K."/>
            <person name="Dedysh S.N."/>
        </authorList>
    </citation>
    <scope>NUCLEOTIDE SEQUENCE [LARGE SCALE GENOMIC DNA]</scope>
    <source>
        <strain evidence="1 2">RX1</strain>
    </source>
</reference>
<evidence type="ECO:0000313" key="2">
    <source>
        <dbReference type="Proteomes" id="UP001626536"/>
    </source>
</evidence>
<name>A0ABZ0HQS5_9HYPH</name>
<dbReference type="EMBL" id="CP136862">
    <property type="protein sequence ID" value="WOJ89647.1"/>
    <property type="molecule type" value="Genomic_DNA"/>
</dbReference>
<accession>A0ABZ0HQS5</accession>
<keyword evidence="2" id="KW-1185">Reference proteome</keyword>
<proteinExistence type="predicted"/>
<evidence type="ECO:0000313" key="1">
    <source>
        <dbReference type="EMBL" id="WOJ89647.1"/>
    </source>
</evidence>
<sequence>MSFWLFGKLALAGAGRVKPMQSEKLSIRTPKQDCGLNLCFVLNIDKLLGEIGSVRTNCAGALLAS</sequence>
<protein>
    <submittedName>
        <fullName evidence="1">Uncharacterized protein</fullName>
    </submittedName>
</protein>
<organism evidence="1 2">
    <name type="scientific">Methylocapsa polymorpha</name>
    <dbReference type="NCBI Taxonomy" id="3080828"/>
    <lineage>
        <taxon>Bacteria</taxon>
        <taxon>Pseudomonadati</taxon>
        <taxon>Pseudomonadota</taxon>
        <taxon>Alphaproteobacteria</taxon>
        <taxon>Hyphomicrobiales</taxon>
        <taxon>Beijerinckiaceae</taxon>
        <taxon>Methylocapsa</taxon>
    </lineage>
</organism>